<dbReference type="Gene3D" id="2.30.110.10">
    <property type="entry name" value="Electron Transport, Fmn-binding Protein, Chain A"/>
    <property type="match status" value="1"/>
</dbReference>
<evidence type="ECO:0000259" key="1">
    <source>
        <dbReference type="Pfam" id="PF01243"/>
    </source>
</evidence>
<gene>
    <name evidence="2" type="ORF">AB986_05975</name>
</gene>
<organism evidence="2 3">
    <name type="scientific">Guptibacillus hwajinpoensis</name>
    <dbReference type="NCBI Taxonomy" id="208199"/>
    <lineage>
        <taxon>Bacteria</taxon>
        <taxon>Bacillati</taxon>
        <taxon>Bacillota</taxon>
        <taxon>Bacilli</taxon>
        <taxon>Bacillales</taxon>
        <taxon>Guptibacillaceae</taxon>
        <taxon>Guptibacillus</taxon>
    </lineage>
</organism>
<sequence length="155" mass="17425">MPNKVDTTLSNELLTLLKREQYVLLSTIDHETTGPNVSAISWLYAVNERSIVFAVDSESRIVKNIRANDEITITLIGNESTYSIGGKAMLVEERMEGVPLKLTKYMLQIKEVRDVMFYGAKMSVEPAYEKTYDPEAAAKLDRSVMSELKKSNALT</sequence>
<dbReference type="InterPro" id="IPR012349">
    <property type="entry name" value="Split_barrel_FMN-bd"/>
</dbReference>
<feature type="domain" description="Pyridoxamine 5'-phosphate oxidase N-terminal" evidence="1">
    <location>
        <begin position="11"/>
        <end position="102"/>
    </location>
</feature>
<proteinExistence type="predicted"/>
<name>A0A0J6D0E9_9BACL</name>
<dbReference type="OrthoDB" id="2381603at2"/>
<reference evidence="2" key="1">
    <citation type="submission" date="2015-06" db="EMBL/GenBank/DDBJ databases">
        <authorList>
            <person name="Liu B."/>
            <person name="Wang J."/>
            <person name="Zhu Y."/>
            <person name="Liu G."/>
            <person name="Chen Q."/>
            <person name="Zheng C."/>
            <person name="Che J."/>
            <person name="Ge C."/>
            <person name="Shi H."/>
            <person name="Pan Z."/>
            <person name="Liu X."/>
        </authorList>
    </citation>
    <scope>NUCLEOTIDE SEQUENCE [LARGE SCALE GENOMIC DNA]</scope>
    <source>
        <strain evidence="2">DSM 16346</strain>
    </source>
</reference>
<comment type="caution">
    <text evidence="2">The sequence shown here is derived from an EMBL/GenBank/DDBJ whole genome shotgun (WGS) entry which is preliminary data.</text>
</comment>
<dbReference type="STRING" id="157733.AB986_05975"/>
<dbReference type="InterPro" id="IPR011576">
    <property type="entry name" value="Pyridox_Oxase_N"/>
</dbReference>
<dbReference type="Pfam" id="PF01243">
    <property type="entry name" value="PNPOx_N"/>
    <property type="match status" value="1"/>
</dbReference>
<dbReference type="AlphaFoldDB" id="A0A0J6D0E9"/>
<dbReference type="PATRIC" id="fig|157733.3.peg.3433"/>
<accession>A0A0J6D0E9</accession>
<protein>
    <recommendedName>
        <fullName evidence="1">Pyridoxamine 5'-phosphate oxidase N-terminal domain-containing protein</fullName>
    </recommendedName>
</protein>
<evidence type="ECO:0000313" key="3">
    <source>
        <dbReference type="Proteomes" id="UP000035996"/>
    </source>
</evidence>
<dbReference type="NCBIfam" id="NF005232">
    <property type="entry name" value="PRK06733.1"/>
    <property type="match status" value="1"/>
</dbReference>
<evidence type="ECO:0000313" key="2">
    <source>
        <dbReference type="EMBL" id="KMM38810.1"/>
    </source>
</evidence>
<dbReference type="Proteomes" id="UP000035996">
    <property type="component" value="Unassembled WGS sequence"/>
</dbReference>
<dbReference type="SUPFAM" id="SSF50475">
    <property type="entry name" value="FMN-binding split barrel"/>
    <property type="match status" value="1"/>
</dbReference>
<keyword evidence="3" id="KW-1185">Reference proteome</keyword>
<dbReference type="EMBL" id="LELK01000001">
    <property type="protein sequence ID" value="KMM38810.1"/>
    <property type="molecule type" value="Genomic_DNA"/>
</dbReference>
<dbReference type="RefSeq" id="WP_048309951.1">
    <property type="nucleotide sequence ID" value="NZ_CP119526.1"/>
</dbReference>